<evidence type="ECO:0000256" key="1">
    <source>
        <dbReference type="SAM" id="MobiDB-lite"/>
    </source>
</evidence>
<feature type="compositionally biased region" description="Polar residues" evidence="1">
    <location>
        <begin position="1"/>
        <end position="12"/>
    </location>
</feature>
<dbReference type="GO" id="GO:0016301">
    <property type="term" value="F:kinase activity"/>
    <property type="evidence" value="ECO:0007669"/>
    <property type="project" value="UniProtKB-KW"/>
</dbReference>
<sequence length="88" mass="10009">MANSASGASSTEHSGKAPNTALSPFNPVQDERQVLDNLKLEEKSEQADLEAQYKKTINELYKRQNDKFDWSQIQELEELGERRVEGIK</sequence>
<dbReference type="AlphaFoldDB" id="A0A504YTE3"/>
<keyword evidence="3" id="KW-1185">Reference proteome</keyword>
<organism evidence="2 3">
    <name type="scientific">Fasciola gigantica</name>
    <name type="common">Giant liver fluke</name>
    <dbReference type="NCBI Taxonomy" id="46835"/>
    <lineage>
        <taxon>Eukaryota</taxon>
        <taxon>Metazoa</taxon>
        <taxon>Spiralia</taxon>
        <taxon>Lophotrochozoa</taxon>
        <taxon>Platyhelminthes</taxon>
        <taxon>Trematoda</taxon>
        <taxon>Digenea</taxon>
        <taxon>Plagiorchiida</taxon>
        <taxon>Echinostomata</taxon>
        <taxon>Echinostomatoidea</taxon>
        <taxon>Fasciolidae</taxon>
        <taxon>Fasciola</taxon>
    </lineage>
</organism>
<gene>
    <name evidence="2" type="ORF">FGIG_00541</name>
</gene>
<keyword evidence="2" id="KW-0418">Kinase</keyword>
<dbReference type="STRING" id="46835.A0A504YTE3"/>
<accession>A0A504YTE3</accession>
<name>A0A504YTE3_FASGI</name>
<comment type="caution">
    <text evidence="2">The sequence shown here is derived from an EMBL/GenBank/DDBJ whole genome shotgun (WGS) entry which is preliminary data.</text>
</comment>
<dbReference type="EMBL" id="SUNJ01005105">
    <property type="protein sequence ID" value="TPP63885.1"/>
    <property type="molecule type" value="Genomic_DNA"/>
</dbReference>
<evidence type="ECO:0000313" key="2">
    <source>
        <dbReference type="EMBL" id="TPP63885.1"/>
    </source>
</evidence>
<evidence type="ECO:0000313" key="3">
    <source>
        <dbReference type="Proteomes" id="UP000316759"/>
    </source>
</evidence>
<protein>
    <submittedName>
        <fullName evidence="2">Thousand and one amino acid protein kinase</fullName>
    </submittedName>
</protein>
<feature type="region of interest" description="Disordered" evidence="1">
    <location>
        <begin position="1"/>
        <end position="28"/>
    </location>
</feature>
<reference evidence="2 3" key="1">
    <citation type="submission" date="2019-04" db="EMBL/GenBank/DDBJ databases">
        <title>Annotation for the trematode Fasciola gigantica.</title>
        <authorList>
            <person name="Choi Y.-J."/>
        </authorList>
    </citation>
    <scope>NUCLEOTIDE SEQUENCE [LARGE SCALE GENOMIC DNA]</scope>
    <source>
        <strain evidence="2">Uganda_cow_1</strain>
    </source>
</reference>
<proteinExistence type="predicted"/>
<keyword evidence="2" id="KW-0808">Transferase</keyword>
<dbReference type="Proteomes" id="UP000316759">
    <property type="component" value="Unassembled WGS sequence"/>
</dbReference>